<dbReference type="CDD" id="cd06225">
    <property type="entry name" value="HAMP"/>
    <property type="match status" value="1"/>
</dbReference>
<dbReference type="PROSITE" id="PS50109">
    <property type="entry name" value="HIS_KIN"/>
    <property type="match status" value="1"/>
</dbReference>
<feature type="transmembrane region" description="Helical" evidence="15">
    <location>
        <begin position="979"/>
        <end position="998"/>
    </location>
</feature>
<dbReference type="RefSeq" id="WP_109648132.1">
    <property type="nucleotide sequence ID" value="NZ_QGGB01000011.1"/>
</dbReference>
<organism evidence="18 19">
    <name type="scientific">Rhodohalobacter mucosus</name>
    <dbReference type="NCBI Taxonomy" id="2079485"/>
    <lineage>
        <taxon>Bacteria</taxon>
        <taxon>Pseudomonadati</taxon>
        <taxon>Balneolota</taxon>
        <taxon>Balneolia</taxon>
        <taxon>Balneolales</taxon>
        <taxon>Balneolaceae</taxon>
        <taxon>Rhodohalobacter</taxon>
    </lineage>
</organism>
<dbReference type="InterPro" id="IPR004358">
    <property type="entry name" value="Sig_transdc_His_kin-like_C"/>
</dbReference>
<proteinExistence type="predicted"/>
<dbReference type="InterPro" id="IPR005467">
    <property type="entry name" value="His_kinase_dom"/>
</dbReference>
<keyword evidence="19" id="KW-1185">Reference proteome</keyword>
<dbReference type="SUPFAM" id="SSF55874">
    <property type="entry name" value="ATPase domain of HSP90 chaperone/DNA topoisomerase II/histidine kinase"/>
    <property type="match status" value="1"/>
</dbReference>
<evidence type="ECO:0000259" key="17">
    <source>
        <dbReference type="PROSITE" id="PS50885"/>
    </source>
</evidence>
<evidence type="ECO:0000256" key="4">
    <source>
        <dbReference type="ARBA" id="ARBA00022475"/>
    </source>
</evidence>
<dbReference type="GO" id="GO:0005886">
    <property type="term" value="C:plasma membrane"/>
    <property type="evidence" value="ECO:0007669"/>
    <property type="project" value="UniProtKB-SubCell"/>
</dbReference>
<feature type="transmembrane region" description="Helical" evidence="15">
    <location>
        <begin position="420"/>
        <end position="443"/>
    </location>
</feature>
<gene>
    <name evidence="18" type="ORF">DDZ15_15980</name>
</gene>
<evidence type="ECO:0000256" key="6">
    <source>
        <dbReference type="ARBA" id="ARBA00022679"/>
    </source>
</evidence>
<feature type="transmembrane region" description="Helical" evidence="15">
    <location>
        <begin position="388"/>
        <end position="411"/>
    </location>
</feature>
<dbReference type="SMART" id="SM00387">
    <property type="entry name" value="HATPase_c"/>
    <property type="match status" value="1"/>
</dbReference>
<comment type="catalytic activity">
    <reaction evidence="1">
        <text>ATP + protein L-histidine = ADP + protein N-phospho-L-histidine.</text>
        <dbReference type="EC" id="2.7.13.3"/>
    </reaction>
</comment>
<evidence type="ECO:0000256" key="9">
    <source>
        <dbReference type="ARBA" id="ARBA00022777"/>
    </source>
</evidence>
<feature type="domain" description="Histidine kinase" evidence="16">
    <location>
        <begin position="1069"/>
        <end position="1282"/>
    </location>
</feature>
<dbReference type="GO" id="GO:0005524">
    <property type="term" value="F:ATP binding"/>
    <property type="evidence" value="ECO:0007669"/>
    <property type="project" value="UniProtKB-KW"/>
</dbReference>
<dbReference type="EMBL" id="QGGB01000011">
    <property type="protein sequence ID" value="PWN05223.1"/>
    <property type="molecule type" value="Genomic_DNA"/>
</dbReference>
<name>A0A316TKZ0_9BACT</name>
<evidence type="ECO:0000256" key="12">
    <source>
        <dbReference type="ARBA" id="ARBA00023012"/>
    </source>
</evidence>
<feature type="transmembrane region" description="Helical" evidence="15">
    <location>
        <begin position="304"/>
        <end position="326"/>
    </location>
</feature>
<comment type="caution">
    <text evidence="18">The sequence shown here is derived from an EMBL/GenBank/DDBJ whole genome shotgun (WGS) entry which is preliminary data.</text>
</comment>
<evidence type="ECO:0000256" key="11">
    <source>
        <dbReference type="ARBA" id="ARBA00022989"/>
    </source>
</evidence>
<keyword evidence="9" id="KW-0418">Kinase</keyword>
<evidence type="ECO:0000256" key="1">
    <source>
        <dbReference type="ARBA" id="ARBA00000085"/>
    </source>
</evidence>
<dbReference type="Gene3D" id="3.30.565.10">
    <property type="entry name" value="Histidine kinase-like ATPase, C-terminal domain"/>
    <property type="match status" value="1"/>
</dbReference>
<feature type="transmembrane region" description="Helical" evidence="15">
    <location>
        <begin position="449"/>
        <end position="472"/>
    </location>
</feature>
<keyword evidence="6" id="KW-0808">Transferase</keyword>
<keyword evidence="12" id="KW-0902">Two-component regulatory system</keyword>
<evidence type="ECO:0000256" key="10">
    <source>
        <dbReference type="ARBA" id="ARBA00022840"/>
    </source>
</evidence>
<dbReference type="PROSITE" id="PS50885">
    <property type="entry name" value="HAMP"/>
    <property type="match status" value="1"/>
</dbReference>
<dbReference type="EC" id="2.7.13.3" evidence="3"/>
<dbReference type="PANTHER" id="PTHR45528:SF1">
    <property type="entry name" value="SENSOR HISTIDINE KINASE CPXA"/>
    <property type="match status" value="1"/>
</dbReference>
<dbReference type="CDD" id="cd00082">
    <property type="entry name" value="HisKA"/>
    <property type="match status" value="1"/>
</dbReference>
<comment type="subcellular location">
    <subcellularLocation>
        <location evidence="2">Cell membrane</location>
        <topology evidence="2">Multi-pass membrane protein</topology>
    </subcellularLocation>
</comment>
<dbReference type="Pfam" id="PF02518">
    <property type="entry name" value="HATPase_c"/>
    <property type="match status" value="1"/>
</dbReference>
<dbReference type="Gene3D" id="1.10.287.130">
    <property type="match status" value="1"/>
</dbReference>
<evidence type="ECO:0000256" key="14">
    <source>
        <dbReference type="SAM" id="Coils"/>
    </source>
</evidence>
<dbReference type="InterPro" id="IPR036890">
    <property type="entry name" value="HATPase_C_sf"/>
</dbReference>
<evidence type="ECO:0000256" key="7">
    <source>
        <dbReference type="ARBA" id="ARBA00022692"/>
    </source>
</evidence>
<feature type="transmembrane region" description="Helical" evidence="15">
    <location>
        <begin position="265"/>
        <end position="282"/>
    </location>
</feature>
<dbReference type="Gene3D" id="6.10.340.10">
    <property type="match status" value="1"/>
</dbReference>
<evidence type="ECO:0000313" key="19">
    <source>
        <dbReference type="Proteomes" id="UP000245533"/>
    </source>
</evidence>
<dbReference type="SUPFAM" id="SSF158472">
    <property type="entry name" value="HAMP domain-like"/>
    <property type="match status" value="1"/>
</dbReference>
<dbReference type="PANTHER" id="PTHR45528">
    <property type="entry name" value="SENSOR HISTIDINE KINASE CPXA"/>
    <property type="match status" value="1"/>
</dbReference>
<dbReference type="Pfam" id="PF00512">
    <property type="entry name" value="HisKA"/>
    <property type="match status" value="1"/>
</dbReference>
<reference evidence="18 19" key="1">
    <citation type="submission" date="2018-05" db="EMBL/GenBank/DDBJ databases">
        <title>Rhodohalobacter halophilus gen. nov., sp. nov., a moderately halophilic member of the family Balneolaceae.</title>
        <authorList>
            <person name="Liu Z.-W."/>
        </authorList>
    </citation>
    <scope>NUCLEOTIDE SEQUENCE [LARGE SCALE GENOMIC DNA]</scope>
    <source>
        <strain evidence="18 19">8A47</strain>
    </source>
</reference>
<accession>A0A316TKZ0</accession>
<evidence type="ECO:0000259" key="16">
    <source>
        <dbReference type="PROSITE" id="PS50109"/>
    </source>
</evidence>
<feature type="transmembrane region" description="Helical" evidence="15">
    <location>
        <begin position="484"/>
        <end position="502"/>
    </location>
</feature>
<dbReference type="InterPro" id="IPR003594">
    <property type="entry name" value="HATPase_dom"/>
</dbReference>
<keyword evidence="11 15" id="KW-1133">Transmembrane helix</keyword>
<evidence type="ECO:0000256" key="5">
    <source>
        <dbReference type="ARBA" id="ARBA00022553"/>
    </source>
</evidence>
<dbReference type="GO" id="GO:0000155">
    <property type="term" value="F:phosphorelay sensor kinase activity"/>
    <property type="evidence" value="ECO:0007669"/>
    <property type="project" value="InterPro"/>
</dbReference>
<evidence type="ECO:0000256" key="8">
    <source>
        <dbReference type="ARBA" id="ARBA00022741"/>
    </source>
</evidence>
<dbReference type="PRINTS" id="PR00344">
    <property type="entry name" value="BCTRLSENSOR"/>
</dbReference>
<evidence type="ECO:0000313" key="18">
    <source>
        <dbReference type="EMBL" id="PWN05223.1"/>
    </source>
</evidence>
<dbReference type="InterPro" id="IPR003661">
    <property type="entry name" value="HisK_dim/P_dom"/>
</dbReference>
<keyword evidence="5" id="KW-0597">Phosphoprotein</keyword>
<feature type="domain" description="HAMP" evidence="17">
    <location>
        <begin position="1000"/>
        <end position="1052"/>
    </location>
</feature>
<dbReference type="SMART" id="SM00304">
    <property type="entry name" value="HAMP"/>
    <property type="match status" value="1"/>
</dbReference>
<evidence type="ECO:0000256" key="3">
    <source>
        <dbReference type="ARBA" id="ARBA00012438"/>
    </source>
</evidence>
<evidence type="ECO:0000256" key="2">
    <source>
        <dbReference type="ARBA" id="ARBA00004651"/>
    </source>
</evidence>
<evidence type="ECO:0000256" key="13">
    <source>
        <dbReference type="ARBA" id="ARBA00023136"/>
    </source>
</evidence>
<dbReference type="Pfam" id="PF00672">
    <property type="entry name" value="HAMP"/>
    <property type="match status" value="1"/>
</dbReference>
<keyword evidence="8" id="KW-0547">Nucleotide-binding</keyword>
<keyword evidence="10" id="KW-0067">ATP-binding</keyword>
<evidence type="ECO:0000256" key="15">
    <source>
        <dbReference type="SAM" id="Phobius"/>
    </source>
</evidence>
<dbReference type="OrthoDB" id="9776727at2"/>
<dbReference type="Proteomes" id="UP000245533">
    <property type="component" value="Unassembled WGS sequence"/>
</dbReference>
<dbReference type="InterPro" id="IPR003660">
    <property type="entry name" value="HAMP_dom"/>
</dbReference>
<dbReference type="InterPro" id="IPR036097">
    <property type="entry name" value="HisK_dim/P_sf"/>
</dbReference>
<feature type="transmembrane region" description="Helical" evidence="15">
    <location>
        <begin position="7"/>
        <end position="26"/>
    </location>
</feature>
<keyword evidence="14" id="KW-0175">Coiled coil</keyword>
<feature type="coiled-coil region" evidence="14">
    <location>
        <begin position="1033"/>
        <end position="1067"/>
    </location>
</feature>
<feature type="transmembrane region" description="Helical" evidence="15">
    <location>
        <begin position="347"/>
        <end position="368"/>
    </location>
</feature>
<keyword evidence="7 15" id="KW-0812">Transmembrane</keyword>
<protein>
    <recommendedName>
        <fullName evidence="3">histidine kinase</fullName>
        <ecNumber evidence="3">2.7.13.3</ecNumber>
    </recommendedName>
</protein>
<feature type="transmembrane region" description="Helical" evidence="15">
    <location>
        <begin position="238"/>
        <end position="258"/>
    </location>
</feature>
<sequence length="1283" mass="146314">MKKPGAYPLYVSLTVLVLLLAAYGIFEQFSGEPYKADPTVEDLMEESLNEAVALFNDEYQEFIERSNSLYEDLSTVSVSPQNYGFIFNKFEDYDFWASSLYLNNNQVVWRGFNLTPLPLPDSGGSLRVNIQRRDNVTYLFGQRTLSVEEGTAYLLTARLLEQTINIPLGTQENTRLSNHPRLDGHFPVNFSFLDTPQDEEYSISRALYIQQSDSIGTVYASQGNYSLYKAEIAEERTFWRGLFHLAILIAAVITFIMWNRVQQRPILFVVRAGLLILTWWLIKQGNLIDIWSSYYPDILSADRIVLLNYIFSSILFLLLFLEVYGFTVSAKLRSSRELRPGTFLMSVLYGAGSLGLILFFVLTTRSALLESNMRLLDLELIPETASLFFYISAGVLFTSIGGIIIALGFLLNRWEADKSAILSAGAIFSFALTYYLTDIFLIAEPLFNWIFVLSSIIFLTLLWLVHSIHTNIRQFVDMSGFRKLMVAVLLSSTAAYAIIWTTNSARTDRELMQHSQEFITEETNNTAEIVEDVLRQIESNLLFFNIEDVDVRSQILTGRFQRIVRNSIRPEWRQHTFEIQLLDTVGNVFSDYSTNLDIPGWRSLVNMELMRESHDFEQLQKETNRPIVWDAPPNLGENYISFKRGWIPIYSEQNPEQRIAWVFAAIYRERADYNKPLRAVRAAATAEEWRDSYYLAEFRNGRISRSAMEGIYSNQPEYSRLPAREQEIALRDSIAFITNLTVQGEFREILLKVDQNTIVKASTPIPVLNNHLFSYFRLQMVMIFFGLFIFSLLALSGEKRFSLFSQNRKFRHRLLDGLTLVTIIFLTVLIFATQYAVGNQNAKNVEHDLVTKLNSLSESLWDDESLFGTDTNSGSLTEYASPLNVDAILYNGTDLMESTTPQIFQQYLMPRNMPYTVYDLMYNRERRQYVTTSTLAGEQLLIGYRALLDEQSETIGAVAIPTFIQSPVYRDQLLQTTSYLLGVYLLIFGFFIVGTVLFSTSLTKPLAVIQSALNRISRGDIRGQVEVTSRDEIGSLARAYNQMVERLNEARRELVQAEREAAWKEMAQQVAHEIKNPLTPMKLNLQHLQRQLEANPDNVMELKPVIESTATNIIDQIESLNRIASDFSKFAKPVQDQLQPVNLNRVLGSVCDLYRNDPEVSISLTQPDSPIAILAAEDELRRAFINLVKNGIEAHDSDTARISIFSEVKGDRVLVRIHDDGVGINPETQDKIFVPNFSTKSSGTGLGLAITKKIIEAHNADIWFESKPGEGSTFFISIPSMKR</sequence>
<keyword evidence="4" id="KW-1003">Cell membrane</keyword>
<keyword evidence="13 15" id="KW-0472">Membrane</keyword>
<dbReference type="SUPFAM" id="SSF47384">
    <property type="entry name" value="Homodimeric domain of signal transducing histidine kinase"/>
    <property type="match status" value="1"/>
</dbReference>
<feature type="transmembrane region" description="Helical" evidence="15">
    <location>
        <begin position="775"/>
        <end position="796"/>
    </location>
</feature>
<dbReference type="SMART" id="SM00388">
    <property type="entry name" value="HisKA"/>
    <property type="match status" value="1"/>
</dbReference>
<dbReference type="InterPro" id="IPR050398">
    <property type="entry name" value="HssS/ArlS-like"/>
</dbReference>
<feature type="transmembrane region" description="Helical" evidence="15">
    <location>
        <begin position="817"/>
        <end position="837"/>
    </location>
</feature>